<dbReference type="InterPro" id="IPR006433">
    <property type="entry name" value="Prohead_protease"/>
</dbReference>
<proteinExistence type="predicted"/>
<gene>
    <name evidence="5" type="primary">pi232</name>
    <name evidence="5" type="ORF">C12CBH8_14820</name>
</gene>
<keyword evidence="6" id="KW-1185">Reference proteome</keyword>
<evidence type="ECO:0000256" key="3">
    <source>
        <dbReference type="ARBA" id="ARBA00022801"/>
    </source>
</evidence>
<evidence type="ECO:0000256" key="1">
    <source>
        <dbReference type="ARBA" id="ARBA00022612"/>
    </source>
</evidence>
<name>A0A7I8D6K3_9FIRM</name>
<dbReference type="AlphaFoldDB" id="A0A7I8D6K3"/>
<dbReference type="NCBIfam" id="TIGR01543">
    <property type="entry name" value="proheadase_HK97"/>
    <property type="match status" value="1"/>
</dbReference>
<accession>A0A7I8D6K3</accession>
<dbReference type="RefSeq" id="WP_215532924.1">
    <property type="nucleotide sequence ID" value="NZ_AP023321.1"/>
</dbReference>
<dbReference type="GO" id="GO:0008233">
    <property type="term" value="F:peptidase activity"/>
    <property type="evidence" value="ECO:0007669"/>
    <property type="project" value="UniProtKB-KW"/>
</dbReference>
<keyword evidence="3" id="KW-0378">Hydrolase</keyword>
<evidence type="ECO:0000256" key="2">
    <source>
        <dbReference type="ARBA" id="ARBA00022670"/>
    </source>
</evidence>
<keyword evidence="1" id="KW-1188">Viral release from host cell</keyword>
<evidence type="ECO:0000259" key="4">
    <source>
        <dbReference type="Pfam" id="PF04586"/>
    </source>
</evidence>
<evidence type="ECO:0000313" key="6">
    <source>
        <dbReference type="Proteomes" id="UP000593890"/>
    </source>
</evidence>
<keyword evidence="2" id="KW-0645">Protease</keyword>
<feature type="domain" description="Prohead serine protease" evidence="4">
    <location>
        <begin position="14"/>
        <end position="174"/>
    </location>
</feature>
<dbReference type="InterPro" id="IPR054613">
    <property type="entry name" value="Peptidase_S78_dom"/>
</dbReference>
<protein>
    <recommendedName>
        <fullName evidence="4">Prohead serine protease domain-containing protein</fullName>
    </recommendedName>
</protein>
<dbReference type="KEGG" id="sman:C12CBH8_14820"/>
<dbReference type="GO" id="GO:0006508">
    <property type="term" value="P:proteolysis"/>
    <property type="evidence" value="ECO:0007669"/>
    <property type="project" value="UniProtKB-KW"/>
</dbReference>
<organism evidence="5 6">
    <name type="scientific">Solibaculum mannosilyticum</name>
    <dbReference type="NCBI Taxonomy" id="2780922"/>
    <lineage>
        <taxon>Bacteria</taxon>
        <taxon>Bacillati</taxon>
        <taxon>Bacillota</taxon>
        <taxon>Clostridia</taxon>
        <taxon>Eubacteriales</taxon>
        <taxon>Oscillospiraceae</taxon>
        <taxon>Solibaculum</taxon>
    </lineage>
</organism>
<evidence type="ECO:0000313" key="5">
    <source>
        <dbReference type="EMBL" id="BCI60843.1"/>
    </source>
</evidence>
<sequence>MDRKMRQFRCHPTDFKTREEDTGDLYIEGYFSVFNSDYELWPGCTESIAPKAFSHTLDGDIRALVDHETRLVLGRNTAGTLELKEDEKGLWGRIKINREDQDAMNLYARVQRGDVNQCSFGFDILDEDFQTREDGDNHWIIREVELYEVSVVTFPAYTDTSVAARKRDWEQIQKRKMDLWRETCRLKLKHKED</sequence>
<dbReference type="EMBL" id="AP023321">
    <property type="protein sequence ID" value="BCI60843.1"/>
    <property type="molecule type" value="Genomic_DNA"/>
</dbReference>
<dbReference type="Pfam" id="PF04586">
    <property type="entry name" value="Peptidase_S78"/>
    <property type="match status" value="1"/>
</dbReference>
<dbReference type="Proteomes" id="UP000593890">
    <property type="component" value="Chromosome"/>
</dbReference>
<reference evidence="6" key="1">
    <citation type="submission" date="2020-07" db="EMBL/GenBank/DDBJ databases">
        <title>Complete genome sequencing of Clostridia bacterium strain 12CBH8.</title>
        <authorList>
            <person name="Sakamoto M."/>
            <person name="Murakami T."/>
            <person name="Mori H."/>
        </authorList>
    </citation>
    <scope>NUCLEOTIDE SEQUENCE [LARGE SCALE GENOMIC DNA]</scope>
    <source>
        <strain evidence="6">12CBH8</strain>
    </source>
</reference>